<evidence type="ECO:0000256" key="1">
    <source>
        <dbReference type="SAM" id="MobiDB-lite"/>
    </source>
</evidence>
<feature type="transmembrane region" description="Helical" evidence="2">
    <location>
        <begin position="55"/>
        <end position="72"/>
    </location>
</feature>
<reference evidence="3" key="1">
    <citation type="submission" date="2021-01" db="EMBL/GenBank/DDBJ databases">
        <authorList>
            <person name="Corre E."/>
            <person name="Pelletier E."/>
            <person name="Niang G."/>
            <person name="Scheremetjew M."/>
            <person name="Finn R."/>
            <person name="Kale V."/>
            <person name="Holt S."/>
            <person name="Cochrane G."/>
            <person name="Meng A."/>
            <person name="Brown T."/>
            <person name="Cohen L."/>
        </authorList>
    </citation>
    <scope>NUCLEOTIDE SEQUENCE</scope>
    <source>
        <strain evidence="3">B650</strain>
    </source>
</reference>
<accession>A0A7S2JUP0</accession>
<protein>
    <submittedName>
        <fullName evidence="3">Uncharacterized protein</fullName>
    </submittedName>
</protein>
<evidence type="ECO:0000313" key="3">
    <source>
        <dbReference type="EMBL" id="CAD9556901.1"/>
    </source>
</evidence>
<keyword evidence="2" id="KW-1133">Transmembrane helix</keyword>
<feature type="transmembrane region" description="Helical" evidence="2">
    <location>
        <begin position="84"/>
        <end position="106"/>
    </location>
</feature>
<dbReference type="EMBL" id="HBGY01001429">
    <property type="protein sequence ID" value="CAD9556901.1"/>
    <property type="molecule type" value="Transcribed_RNA"/>
</dbReference>
<dbReference type="AlphaFoldDB" id="A0A7S2JUP0"/>
<evidence type="ECO:0000256" key="2">
    <source>
        <dbReference type="SAM" id="Phobius"/>
    </source>
</evidence>
<feature type="transmembrane region" description="Helical" evidence="2">
    <location>
        <begin position="15"/>
        <end position="34"/>
    </location>
</feature>
<gene>
    <name evidence="3" type="ORF">LDAN0321_LOCUS985</name>
</gene>
<proteinExistence type="predicted"/>
<keyword evidence="2" id="KW-0472">Membrane</keyword>
<organism evidence="3">
    <name type="scientific">Leptocylindrus danicus</name>
    <dbReference type="NCBI Taxonomy" id="163516"/>
    <lineage>
        <taxon>Eukaryota</taxon>
        <taxon>Sar</taxon>
        <taxon>Stramenopiles</taxon>
        <taxon>Ochrophyta</taxon>
        <taxon>Bacillariophyta</taxon>
        <taxon>Coscinodiscophyceae</taxon>
        <taxon>Chaetocerotophycidae</taxon>
        <taxon>Leptocylindrales</taxon>
        <taxon>Leptocylindraceae</taxon>
        <taxon>Leptocylindrus</taxon>
    </lineage>
</organism>
<keyword evidence="2" id="KW-0812">Transmembrane</keyword>
<feature type="transmembrane region" description="Helical" evidence="2">
    <location>
        <begin position="118"/>
        <end position="136"/>
    </location>
</feature>
<sequence>MATGRHASCTCPNGLLTLIPLLLGTTSIILSLVVSSDLFKTDRSEIYANWPAARVLSLAAFFLGLLITLYFWSTTCFFWSTRGFAVVALFYYIAFFCQLMSFLLIMGYARDGHSGGKINIAAIVFWFVTAIITGQMEEVNMDSPASRQNDESTRSSGINASLHDYGNSGVVSTSEGGVGGVVV</sequence>
<name>A0A7S2JUP0_9STRA</name>
<feature type="region of interest" description="Disordered" evidence="1">
    <location>
        <begin position="141"/>
        <end position="162"/>
    </location>
</feature>